<evidence type="ECO:0000259" key="1">
    <source>
        <dbReference type="Pfam" id="PF00561"/>
    </source>
</evidence>
<name>A0A9X8D4L9_9BURK</name>
<dbReference type="Proteomes" id="UP000265619">
    <property type="component" value="Unassembled WGS sequence"/>
</dbReference>
<sequence>MHTDSPPALFATANGLRLAYDCFGDTAAQPLLLIMGLGTQMIAWDEAFCESLAARGYRVIRFDNRDIGLSTRLDAAGIPDVAKLLGQALVGLPVDASQVPYTLADMADDAIGLLDALGIDSAHIVGASMGGAIAQEIALRHPKRIRTLVSIMATSGAHGLPPPKPEALQVLLTPAPTDRAGYIARQQQVMKVLRAGAYPDEEALDAARATRTYERGLNPAGYARQLAAIIASGSRRERLASVQAPTLVIHGDADPLVPIECGQDVARHVPGARMVTIKDMGHALPRVTWTPIIDAIARHAA</sequence>
<dbReference type="PANTHER" id="PTHR43433:SF5">
    <property type="entry name" value="AB HYDROLASE-1 DOMAIN-CONTAINING PROTEIN"/>
    <property type="match status" value="1"/>
</dbReference>
<gene>
    <name evidence="2" type="ORF">D3H34_15035</name>
</gene>
<organism evidence="2 3">
    <name type="scientific">Acidovorax cavernicola</name>
    <dbReference type="NCBI Taxonomy" id="1675792"/>
    <lineage>
        <taxon>Bacteria</taxon>
        <taxon>Pseudomonadati</taxon>
        <taxon>Pseudomonadota</taxon>
        <taxon>Betaproteobacteria</taxon>
        <taxon>Burkholderiales</taxon>
        <taxon>Comamonadaceae</taxon>
        <taxon>Acidovorax</taxon>
    </lineage>
</organism>
<evidence type="ECO:0000313" key="2">
    <source>
        <dbReference type="EMBL" id="RIX79054.1"/>
    </source>
</evidence>
<reference evidence="2 3" key="1">
    <citation type="submission" date="2018-09" db="EMBL/GenBank/DDBJ databases">
        <title>Acidovorax cavernicola nov. sp. isolated from Gruta de las Maravillas (Aracena, Spain).</title>
        <authorList>
            <person name="Jurado V."/>
            <person name="Gutierrez-Patricio S."/>
            <person name="Gonzalez-Pimentel J.L."/>
            <person name="Miller A.Z."/>
            <person name="Laiz L."/>
            <person name="Saiz-Jimenez C."/>
        </authorList>
    </citation>
    <scope>NUCLEOTIDE SEQUENCE [LARGE SCALE GENOMIC DNA]</scope>
    <source>
        <strain evidence="2 3">1011MAR4D40.2</strain>
    </source>
</reference>
<dbReference type="GO" id="GO:0004806">
    <property type="term" value="F:triacylglycerol lipase activity"/>
    <property type="evidence" value="ECO:0007669"/>
    <property type="project" value="TreeGrafter"/>
</dbReference>
<dbReference type="InterPro" id="IPR029058">
    <property type="entry name" value="AB_hydrolase_fold"/>
</dbReference>
<dbReference type="RefSeq" id="WP_119554314.1">
    <property type="nucleotide sequence ID" value="NZ_QXMN01000017.1"/>
</dbReference>
<dbReference type="OrthoDB" id="9798888at2"/>
<protein>
    <submittedName>
        <fullName evidence="2">Alpha/beta fold hydrolase</fullName>
    </submittedName>
</protein>
<dbReference type="SUPFAM" id="SSF53474">
    <property type="entry name" value="alpha/beta-Hydrolases"/>
    <property type="match status" value="1"/>
</dbReference>
<dbReference type="InterPro" id="IPR050471">
    <property type="entry name" value="AB_hydrolase"/>
</dbReference>
<dbReference type="PANTHER" id="PTHR43433">
    <property type="entry name" value="HYDROLASE, ALPHA/BETA FOLD FAMILY PROTEIN"/>
    <property type="match status" value="1"/>
</dbReference>
<dbReference type="EMBL" id="QXMN01000017">
    <property type="protein sequence ID" value="RIX79054.1"/>
    <property type="molecule type" value="Genomic_DNA"/>
</dbReference>
<evidence type="ECO:0000313" key="3">
    <source>
        <dbReference type="Proteomes" id="UP000265619"/>
    </source>
</evidence>
<accession>A0A9X8D4L9</accession>
<keyword evidence="2" id="KW-0378">Hydrolase</keyword>
<feature type="domain" description="AB hydrolase-1" evidence="1">
    <location>
        <begin position="30"/>
        <end position="283"/>
    </location>
</feature>
<dbReference type="Pfam" id="PF00561">
    <property type="entry name" value="Abhydrolase_1"/>
    <property type="match status" value="1"/>
</dbReference>
<keyword evidence="3" id="KW-1185">Reference proteome</keyword>
<dbReference type="Gene3D" id="3.40.50.1820">
    <property type="entry name" value="alpha/beta hydrolase"/>
    <property type="match status" value="1"/>
</dbReference>
<dbReference type="InterPro" id="IPR000073">
    <property type="entry name" value="AB_hydrolase_1"/>
</dbReference>
<comment type="caution">
    <text evidence="2">The sequence shown here is derived from an EMBL/GenBank/DDBJ whole genome shotgun (WGS) entry which is preliminary data.</text>
</comment>
<proteinExistence type="predicted"/>
<dbReference type="GO" id="GO:0046503">
    <property type="term" value="P:glycerolipid catabolic process"/>
    <property type="evidence" value="ECO:0007669"/>
    <property type="project" value="TreeGrafter"/>
</dbReference>
<dbReference type="AlphaFoldDB" id="A0A9X8D4L9"/>